<dbReference type="InterPro" id="IPR023473">
    <property type="entry name" value="AMMECR1"/>
</dbReference>
<dbReference type="Proteomes" id="UP000002572">
    <property type="component" value="Chromosome"/>
</dbReference>
<dbReference type="OrthoDB" id="9782820at2"/>
<dbReference type="InterPro" id="IPR027623">
    <property type="entry name" value="AmmeMemoSam_A"/>
</dbReference>
<evidence type="ECO:0000313" key="2">
    <source>
        <dbReference type="EMBL" id="ADU66629.1"/>
    </source>
</evidence>
<dbReference type="KEGG" id="din:Selin_1902"/>
<proteinExistence type="predicted"/>
<dbReference type="PANTHER" id="PTHR13016:SF0">
    <property type="entry name" value="AMME SYNDROME CANDIDATE GENE 1 PROTEIN"/>
    <property type="match status" value="1"/>
</dbReference>
<dbReference type="Gene3D" id="3.30.700.20">
    <property type="entry name" value="Hypothetical protein ph0010, domain 1"/>
    <property type="match status" value="1"/>
</dbReference>
<dbReference type="EMBL" id="CP002432">
    <property type="protein sequence ID" value="ADU66629.1"/>
    <property type="molecule type" value="Genomic_DNA"/>
</dbReference>
<reference evidence="2 3" key="1">
    <citation type="submission" date="2010-12" db="EMBL/GenBank/DDBJ databases">
        <title>Complete sequence of Desulfurispirillum indicum S5.</title>
        <authorList>
            <consortium name="US DOE Joint Genome Institute"/>
            <person name="Lucas S."/>
            <person name="Copeland A."/>
            <person name="Lapidus A."/>
            <person name="Cheng J.-F."/>
            <person name="Goodwin L."/>
            <person name="Pitluck S."/>
            <person name="Chertkov O."/>
            <person name="Held B."/>
            <person name="Detter J.C."/>
            <person name="Han C."/>
            <person name="Tapia R."/>
            <person name="Land M."/>
            <person name="Hauser L."/>
            <person name="Kyrpides N."/>
            <person name="Ivanova N."/>
            <person name="Mikhailova N."/>
            <person name="Haggblom M."/>
            <person name="Rauschenbach I."/>
            <person name="Bini E."/>
            <person name="Woyke T."/>
        </authorList>
    </citation>
    <scope>NUCLEOTIDE SEQUENCE [LARGE SCALE GENOMIC DNA]</scope>
    <source>
        <strain evidence="3">ATCC BAA-1389 / DSM 22839 / S5</strain>
    </source>
</reference>
<organism evidence="2 3">
    <name type="scientific">Desulfurispirillum indicum (strain ATCC BAA-1389 / DSM 22839 / S5)</name>
    <dbReference type="NCBI Taxonomy" id="653733"/>
    <lineage>
        <taxon>Bacteria</taxon>
        <taxon>Pseudomonadati</taxon>
        <taxon>Chrysiogenota</taxon>
        <taxon>Chrysiogenia</taxon>
        <taxon>Chrysiogenales</taxon>
        <taxon>Chrysiogenaceae</taxon>
        <taxon>Desulfurispirillum</taxon>
    </lineage>
</organism>
<dbReference type="HOGENOM" id="CLU_095686_1_1_0"/>
<keyword evidence="3" id="KW-1185">Reference proteome</keyword>
<dbReference type="InterPro" id="IPR002733">
    <property type="entry name" value="AMMECR1_domain"/>
</dbReference>
<dbReference type="SUPFAM" id="SSF143447">
    <property type="entry name" value="AMMECR1-like"/>
    <property type="match status" value="1"/>
</dbReference>
<dbReference type="PANTHER" id="PTHR13016">
    <property type="entry name" value="AMMECR1 HOMOLOG"/>
    <property type="match status" value="1"/>
</dbReference>
<name>E6W203_DESIS</name>
<dbReference type="InterPro" id="IPR036071">
    <property type="entry name" value="AMMECR1_dom_sf"/>
</dbReference>
<dbReference type="InterPro" id="IPR027485">
    <property type="entry name" value="AMMECR1_N"/>
</dbReference>
<sequence length="183" mass="20128">MSSHLGSLPHHQQQEMLQLVRDTIGQELKLVSPKAHYDIPAMESGLFVTLTLEGQLRGCIGTFLPQPLRENLTSMACAAAFGDYRFKPLQATEFEMIAIEVTVLAPPKPVGIDDIVVGRHGLMVSLGSQRGVLLPQVAIEHQWSREEFLSFTCIKAGLPKEAYRSPDCTIEAVEAFIIKDVTG</sequence>
<evidence type="ECO:0000313" key="3">
    <source>
        <dbReference type="Proteomes" id="UP000002572"/>
    </source>
</evidence>
<dbReference type="Pfam" id="PF01871">
    <property type="entry name" value="AMMECR1"/>
    <property type="match status" value="1"/>
</dbReference>
<feature type="domain" description="AMMECR1" evidence="1">
    <location>
        <begin position="5"/>
        <end position="183"/>
    </location>
</feature>
<dbReference type="eggNOG" id="COG2078">
    <property type="taxonomic scope" value="Bacteria"/>
</dbReference>
<protein>
    <submittedName>
        <fullName evidence="2">AMMECR1 domain protein</fullName>
    </submittedName>
</protein>
<gene>
    <name evidence="2" type="ordered locus">Selin_1902</name>
</gene>
<accession>E6W203</accession>
<dbReference type="PROSITE" id="PS51112">
    <property type="entry name" value="AMMECR1"/>
    <property type="match status" value="1"/>
</dbReference>
<dbReference type="STRING" id="653733.Selin_1902"/>
<dbReference type="NCBIfam" id="TIGR00296">
    <property type="entry name" value="TIGR00296 family protein"/>
    <property type="match status" value="1"/>
</dbReference>
<evidence type="ECO:0000259" key="1">
    <source>
        <dbReference type="PROSITE" id="PS51112"/>
    </source>
</evidence>
<dbReference type="InParanoid" id="E6W203"/>
<dbReference type="AlphaFoldDB" id="E6W203"/>
<dbReference type="NCBIfam" id="TIGR04335">
    <property type="entry name" value="AmmeMemoSam_A"/>
    <property type="match status" value="1"/>
</dbReference>
<dbReference type="RefSeq" id="WP_013506509.1">
    <property type="nucleotide sequence ID" value="NC_014836.1"/>
</dbReference>
<dbReference type="Gene3D" id="3.30.1490.150">
    <property type="entry name" value="Hypothetical protein ph0010, domain 2"/>
    <property type="match status" value="1"/>
</dbReference>